<organism evidence="1">
    <name type="scientific">Vibrio phage Rostov M3</name>
    <dbReference type="NCBI Taxonomy" id="2660724"/>
    <lineage>
        <taxon>Viruses</taxon>
        <taxon>Duplodnaviria</taxon>
        <taxon>Heunggongvirae</taxon>
        <taxon>Uroviricota</taxon>
        <taxon>Caudoviricetes</taxon>
    </lineage>
</organism>
<name>A0A5Q2WCC2_9CAUD</name>
<proteinExistence type="predicted"/>
<protein>
    <submittedName>
        <fullName evidence="1">Uncharacterized protein</fullName>
    </submittedName>
</protein>
<accession>A0A5Q2WCC2</accession>
<gene>
    <name evidence="1" type="ORF">RostovM3_00082</name>
</gene>
<dbReference type="EMBL" id="MN379460">
    <property type="protein sequence ID" value="QGH75028.1"/>
    <property type="molecule type" value="Genomic_DNA"/>
</dbReference>
<reference evidence="1" key="1">
    <citation type="submission" date="2019-08" db="EMBL/GenBank/DDBJ databases">
        <authorList>
            <person name="Pogozhova M.P."/>
            <person name="Pisanov R.V."/>
            <person name="Gaevskaya N.E."/>
            <person name="Vodopyanov A.S."/>
        </authorList>
    </citation>
    <scope>NUCLEOTIDE SEQUENCE</scope>
</reference>
<sequence>MVILYIITIIVGLANDRIDGVYTRIYRNITTRHLSNDKGGA</sequence>
<evidence type="ECO:0000313" key="1">
    <source>
        <dbReference type="EMBL" id="QGH75028.1"/>
    </source>
</evidence>